<accession>A0A134CI81</accession>
<proteinExistence type="predicted"/>
<evidence type="ECO:0000313" key="2">
    <source>
        <dbReference type="Proteomes" id="UP000070160"/>
    </source>
</evidence>
<reference evidence="2" key="1">
    <citation type="submission" date="2016-01" db="EMBL/GenBank/DDBJ databases">
        <authorList>
            <person name="Mitreva M."/>
            <person name="Pepin K.H."/>
            <person name="Mihindukulasuriya K.A."/>
            <person name="Fulton R."/>
            <person name="Fronick C."/>
            <person name="O'Laughlin M."/>
            <person name="Miner T."/>
            <person name="Herter B."/>
            <person name="Rosa B.A."/>
            <person name="Cordes M."/>
            <person name="Tomlinson C."/>
            <person name="Wollam A."/>
            <person name="Palsikar V.B."/>
            <person name="Mardis E.R."/>
            <person name="Wilson R.K."/>
        </authorList>
    </citation>
    <scope>NUCLEOTIDE SEQUENCE [LARGE SCALE GENOMIC DNA]</scope>
    <source>
        <strain evidence="2">KA00182</strain>
    </source>
</reference>
<dbReference type="AlphaFoldDB" id="A0A134CI81"/>
<dbReference type="Proteomes" id="UP000070160">
    <property type="component" value="Unassembled WGS sequence"/>
</dbReference>
<dbReference type="EMBL" id="LSDT01000025">
    <property type="protein sequence ID" value="KXB91928.1"/>
    <property type="molecule type" value="Genomic_DNA"/>
</dbReference>
<evidence type="ECO:0000313" key="1">
    <source>
        <dbReference type="EMBL" id="KXB91928.1"/>
    </source>
</evidence>
<name>A0A134CI81_9FIRM</name>
<gene>
    <name evidence="1" type="ORF">HMPREF3182_00667</name>
</gene>
<organism evidence="1 2">
    <name type="scientific">Megasphaera hutchinsoni</name>
    <dbReference type="NCBI Taxonomy" id="1588748"/>
    <lineage>
        <taxon>Bacteria</taxon>
        <taxon>Bacillati</taxon>
        <taxon>Bacillota</taxon>
        <taxon>Negativicutes</taxon>
        <taxon>Veillonellales</taxon>
        <taxon>Veillonellaceae</taxon>
        <taxon>Megasphaera</taxon>
    </lineage>
</organism>
<keyword evidence="2" id="KW-1185">Reference proteome</keyword>
<comment type="caution">
    <text evidence="1">The sequence shown here is derived from an EMBL/GenBank/DDBJ whole genome shotgun (WGS) entry which is preliminary data.</text>
</comment>
<protein>
    <submittedName>
        <fullName evidence="1">Uncharacterized protein</fullName>
    </submittedName>
</protein>
<sequence length="43" mass="5246">MLFLYNVCVHYTSVFFACQEKTVYFFYEKPPKTNGRFFTYVLC</sequence>